<dbReference type="STRING" id="688269.Theth_1050"/>
<sequence length="115" mass="12748" precursor="true">MTFATLLIFIGTMLLLSAFNLVEITFGKFIMMFFAVLFAYSGIRDMVKKGFPSGLTSMGIAALLTLNVFRIFTTGFWQALTIVVAVALIQSGIAIIKSACRKHQLMKRISRSDQD</sequence>
<dbReference type="OrthoDB" id="37644at2"/>
<evidence type="ECO:0000313" key="3">
    <source>
        <dbReference type="EMBL" id="AEH51130.1"/>
    </source>
</evidence>
<accession>F7YYU2</accession>
<dbReference type="PATRIC" id="fig|688269.3.peg.1078"/>
<dbReference type="KEGG" id="tta:Theth_1050"/>
<dbReference type="RefSeq" id="WP_013932350.1">
    <property type="nucleotide sequence ID" value="NC_015707.1"/>
</dbReference>
<dbReference type="Pfam" id="PF22570">
    <property type="entry name" value="LiaF-TM"/>
    <property type="match status" value="1"/>
</dbReference>
<organism evidence="3 4">
    <name type="scientific">Pseudothermotoga thermarum DSM 5069</name>
    <dbReference type="NCBI Taxonomy" id="688269"/>
    <lineage>
        <taxon>Bacteria</taxon>
        <taxon>Thermotogati</taxon>
        <taxon>Thermotogota</taxon>
        <taxon>Thermotogae</taxon>
        <taxon>Thermotogales</taxon>
        <taxon>Thermotogaceae</taxon>
        <taxon>Pseudothermotoga</taxon>
    </lineage>
</organism>
<dbReference type="HOGENOM" id="CLU_2276141_0_0_0"/>
<evidence type="ECO:0000259" key="2">
    <source>
        <dbReference type="Pfam" id="PF22570"/>
    </source>
</evidence>
<feature type="transmembrane region" description="Helical" evidence="1">
    <location>
        <begin position="75"/>
        <end position="96"/>
    </location>
</feature>
<feature type="domain" description="LiaF transmembrane" evidence="2">
    <location>
        <begin position="3"/>
        <end position="102"/>
    </location>
</feature>
<dbReference type="EMBL" id="CP002351">
    <property type="protein sequence ID" value="AEH51130.1"/>
    <property type="molecule type" value="Genomic_DNA"/>
</dbReference>
<evidence type="ECO:0000256" key="1">
    <source>
        <dbReference type="SAM" id="Phobius"/>
    </source>
</evidence>
<proteinExistence type="predicted"/>
<evidence type="ECO:0000313" key="4">
    <source>
        <dbReference type="Proteomes" id="UP000006804"/>
    </source>
</evidence>
<feature type="transmembrane region" description="Helical" evidence="1">
    <location>
        <begin position="6"/>
        <end position="39"/>
    </location>
</feature>
<reference evidence="3 4" key="1">
    <citation type="submission" date="2010-11" db="EMBL/GenBank/DDBJ databases">
        <title>The complete genome of Thermotoga thermarum DSM 5069.</title>
        <authorList>
            <consortium name="US DOE Joint Genome Institute (JGI-PGF)"/>
            <person name="Lucas S."/>
            <person name="Copeland A."/>
            <person name="Lapidus A."/>
            <person name="Bruce D."/>
            <person name="Goodwin L."/>
            <person name="Pitluck S."/>
            <person name="Kyrpides N."/>
            <person name="Mavromatis K."/>
            <person name="Ivanova N."/>
            <person name="Zeytun A."/>
            <person name="Brettin T."/>
            <person name="Detter J.C."/>
            <person name="Tapia R."/>
            <person name="Han C."/>
            <person name="Land M."/>
            <person name="Hauser L."/>
            <person name="Markowitz V."/>
            <person name="Cheng J.-F."/>
            <person name="Hugenholtz P."/>
            <person name="Woyke T."/>
            <person name="Wu D."/>
            <person name="Spring S."/>
            <person name="Schroeder M."/>
            <person name="Brambilla E."/>
            <person name="Klenk H.-P."/>
            <person name="Eisen J.A."/>
        </authorList>
    </citation>
    <scope>NUCLEOTIDE SEQUENCE [LARGE SCALE GENOMIC DNA]</scope>
    <source>
        <strain evidence="3 4">DSM 5069</strain>
    </source>
</reference>
<dbReference type="AlphaFoldDB" id="F7YYU2"/>
<feature type="transmembrane region" description="Helical" evidence="1">
    <location>
        <begin position="51"/>
        <end position="69"/>
    </location>
</feature>
<keyword evidence="1" id="KW-1133">Transmembrane helix</keyword>
<name>F7YYU2_9THEM</name>
<gene>
    <name evidence="3" type="ORF">Theth_1050</name>
</gene>
<dbReference type="InterPro" id="IPR054331">
    <property type="entry name" value="LiaF_TM"/>
</dbReference>
<protein>
    <recommendedName>
        <fullName evidence="2">LiaF transmembrane domain-containing protein</fullName>
    </recommendedName>
</protein>
<dbReference type="Proteomes" id="UP000006804">
    <property type="component" value="Chromosome"/>
</dbReference>
<keyword evidence="1" id="KW-0472">Membrane</keyword>
<keyword evidence="4" id="KW-1185">Reference proteome</keyword>
<keyword evidence="1" id="KW-0812">Transmembrane</keyword>